<dbReference type="GO" id="GO:0005886">
    <property type="term" value="C:plasma membrane"/>
    <property type="evidence" value="ECO:0007669"/>
    <property type="project" value="TreeGrafter"/>
</dbReference>
<protein>
    <submittedName>
        <fullName evidence="8">MFS transporter</fullName>
    </submittedName>
</protein>
<feature type="transmembrane region" description="Helical" evidence="6">
    <location>
        <begin position="394"/>
        <end position="412"/>
    </location>
</feature>
<evidence type="ECO:0000313" key="8">
    <source>
        <dbReference type="EMBL" id="OWP48022.1"/>
    </source>
</evidence>
<keyword evidence="4 6" id="KW-0472">Membrane</keyword>
<feature type="transmembrane region" description="Helical" evidence="6">
    <location>
        <begin position="304"/>
        <end position="322"/>
    </location>
</feature>
<dbReference type="PANTHER" id="PTHR23508">
    <property type="entry name" value="CARBOXYLIC ACID TRANSPORTER PROTEIN HOMOLOG"/>
    <property type="match status" value="1"/>
</dbReference>
<keyword evidence="2 6" id="KW-0812">Transmembrane</keyword>
<comment type="caution">
    <text evidence="8">The sequence shown here is derived from an EMBL/GenBank/DDBJ whole genome shotgun (WGS) entry which is preliminary data.</text>
</comment>
<feature type="transmembrane region" description="Helical" evidence="6">
    <location>
        <begin position="112"/>
        <end position="133"/>
    </location>
</feature>
<dbReference type="AlphaFoldDB" id="A0A246F4A9"/>
<feature type="transmembrane region" description="Helical" evidence="6">
    <location>
        <begin position="57"/>
        <end position="75"/>
    </location>
</feature>
<dbReference type="Pfam" id="PF07690">
    <property type="entry name" value="MFS_1"/>
    <property type="match status" value="1"/>
</dbReference>
<feature type="transmembrane region" description="Helical" evidence="6">
    <location>
        <begin position="87"/>
        <end position="106"/>
    </location>
</feature>
<evidence type="ECO:0000256" key="4">
    <source>
        <dbReference type="ARBA" id="ARBA00023136"/>
    </source>
</evidence>
<feature type="transmembrane region" description="Helical" evidence="6">
    <location>
        <begin position="328"/>
        <end position="349"/>
    </location>
</feature>
<feature type="transmembrane region" description="Helical" evidence="6">
    <location>
        <begin position="145"/>
        <end position="169"/>
    </location>
</feature>
<dbReference type="CDD" id="cd17371">
    <property type="entry name" value="MFS_MucK"/>
    <property type="match status" value="1"/>
</dbReference>
<keyword evidence="3 6" id="KW-1133">Transmembrane helix</keyword>
<comment type="subcellular location">
    <subcellularLocation>
        <location evidence="1">Membrane</location>
        <topology evidence="1">Multi-pass membrane protein</topology>
    </subcellularLocation>
</comment>
<feature type="transmembrane region" description="Helical" evidence="6">
    <location>
        <begin position="369"/>
        <end position="388"/>
    </location>
</feature>
<evidence type="ECO:0000256" key="5">
    <source>
        <dbReference type="SAM" id="MobiDB-lite"/>
    </source>
</evidence>
<feature type="domain" description="Major facilitator superfamily (MFS) profile" evidence="7">
    <location>
        <begin position="21"/>
        <end position="416"/>
    </location>
</feature>
<name>A0A246F4A9_PSENT</name>
<gene>
    <name evidence="8" type="ORF">CEG18_26240</name>
</gene>
<dbReference type="GO" id="GO:0046943">
    <property type="term" value="F:carboxylic acid transmembrane transporter activity"/>
    <property type="evidence" value="ECO:0007669"/>
    <property type="project" value="TreeGrafter"/>
</dbReference>
<sequence>MNASDSLAQGSAIPRRTLVIAFFFCFLGLLADGADLMFLAYSLNSLKVEFGLSNFEAGSLGSITLAGMAIGGIYGGWACDRFGRVRVVTWTILVFSVGTALLGLAHNYWAFALIRFVSSLGLGSLFVACNILMSEFVTARYRTTILATMQAGWTVGYLVATVLAGQIIPDYGWRALFFTAIGAALICLALRPWVPESPSWLAARAQRAQQRAAGAARQAANSGGMRQLLVDPSTRRMFVLWSFTSCFLLFGYYGTNNWMPSYLESELGMNFKSMTGYMVGTYTAMILGKVLAGIASDRFGRRATFAAGAIGTAIFMPVIVFWHTPDNIVWILALFGFIYGVPVGVLATYMTESFSTQVRGAAVGTSYNLGRIGAAVAPAAIGLLASHVSIGAGFLVMGITYVITGLIPALLIPNRLYDPNREARTAQPSTPARASTHSTARPLGQPVTEESLR</sequence>
<feature type="transmembrane region" description="Helical" evidence="6">
    <location>
        <begin position="175"/>
        <end position="194"/>
    </location>
</feature>
<dbReference type="InterPro" id="IPR011701">
    <property type="entry name" value="MFS"/>
</dbReference>
<dbReference type="PROSITE" id="PS50850">
    <property type="entry name" value="MFS"/>
    <property type="match status" value="1"/>
</dbReference>
<feature type="transmembrane region" description="Helical" evidence="6">
    <location>
        <begin position="274"/>
        <end position="292"/>
    </location>
</feature>
<dbReference type="EMBL" id="NJBA01000011">
    <property type="protein sequence ID" value="OWP48022.1"/>
    <property type="molecule type" value="Genomic_DNA"/>
</dbReference>
<evidence type="ECO:0000259" key="7">
    <source>
        <dbReference type="PROSITE" id="PS50850"/>
    </source>
</evidence>
<evidence type="ECO:0000313" key="9">
    <source>
        <dbReference type="Proteomes" id="UP000198145"/>
    </source>
</evidence>
<dbReference type="Gene3D" id="1.20.1250.20">
    <property type="entry name" value="MFS general substrate transporter like domains"/>
    <property type="match status" value="1"/>
</dbReference>
<feature type="compositionally biased region" description="Polar residues" evidence="5">
    <location>
        <begin position="426"/>
        <end position="439"/>
    </location>
</feature>
<accession>A0A246F4A9</accession>
<dbReference type="RefSeq" id="WP_088421398.1">
    <property type="nucleotide sequence ID" value="NZ_NJBA01000011.1"/>
</dbReference>
<feature type="region of interest" description="Disordered" evidence="5">
    <location>
        <begin position="422"/>
        <end position="453"/>
    </location>
</feature>
<proteinExistence type="predicted"/>
<dbReference type="SUPFAM" id="SSF103473">
    <property type="entry name" value="MFS general substrate transporter"/>
    <property type="match status" value="1"/>
</dbReference>
<dbReference type="InterPro" id="IPR036259">
    <property type="entry name" value="MFS_trans_sf"/>
</dbReference>
<evidence type="ECO:0000256" key="6">
    <source>
        <dbReference type="SAM" id="Phobius"/>
    </source>
</evidence>
<evidence type="ECO:0000256" key="3">
    <source>
        <dbReference type="ARBA" id="ARBA00022989"/>
    </source>
</evidence>
<organism evidence="8 9">
    <name type="scientific">Pseudomonas nitroreducens</name>
    <dbReference type="NCBI Taxonomy" id="46680"/>
    <lineage>
        <taxon>Bacteria</taxon>
        <taxon>Pseudomonadati</taxon>
        <taxon>Pseudomonadota</taxon>
        <taxon>Gammaproteobacteria</taxon>
        <taxon>Pseudomonadales</taxon>
        <taxon>Pseudomonadaceae</taxon>
        <taxon>Pseudomonas</taxon>
    </lineage>
</organism>
<dbReference type="STRING" id="46680.GCA_000807755_01237"/>
<dbReference type="PANTHER" id="PTHR23508:SF10">
    <property type="entry name" value="CARBOXYLIC ACID TRANSPORTER PROTEIN HOMOLOG"/>
    <property type="match status" value="1"/>
</dbReference>
<evidence type="ECO:0000256" key="2">
    <source>
        <dbReference type="ARBA" id="ARBA00022692"/>
    </source>
</evidence>
<dbReference type="eggNOG" id="COG2271">
    <property type="taxonomic scope" value="Bacteria"/>
</dbReference>
<evidence type="ECO:0000256" key="1">
    <source>
        <dbReference type="ARBA" id="ARBA00004141"/>
    </source>
</evidence>
<dbReference type="InterPro" id="IPR020846">
    <property type="entry name" value="MFS_dom"/>
</dbReference>
<dbReference type="Proteomes" id="UP000198145">
    <property type="component" value="Unassembled WGS sequence"/>
</dbReference>
<dbReference type="PROSITE" id="PS00216">
    <property type="entry name" value="SUGAR_TRANSPORT_1"/>
    <property type="match status" value="1"/>
</dbReference>
<dbReference type="InterPro" id="IPR005829">
    <property type="entry name" value="Sugar_transporter_CS"/>
</dbReference>
<reference evidence="8 9" key="1">
    <citation type="submission" date="2017-06" db="EMBL/GenBank/DDBJ databases">
        <title>Draft genome of Pseudomonas nitroreducens DF05.</title>
        <authorList>
            <person name="Iyer R."/>
        </authorList>
    </citation>
    <scope>NUCLEOTIDE SEQUENCE [LARGE SCALE GENOMIC DNA]</scope>
    <source>
        <strain evidence="8 9">DF05</strain>
    </source>
</reference>
<feature type="transmembrane region" description="Helical" evidence="6">
    <location>
        <begin position="237"/>
        <end position="254"/>
    </location>
</feature>
<dbReference type="PROSITE" id="PS00217">
    <property type="entry name" value="SUGAR_TRANSPORT_2"/>
    <property type="match status" value="1"/>
</dbReference>